<evidence type="ECO:0000259" key="6">
    <source>
        <dbReference type="Pfam" id="PF13178"/>
    </source>
</evidence>
<comment type="caution">
    <text evidence="7">The sequence shown here is derived from an EMBL/GenBank/DDBJ whole genome shotgun (WGS) entry which is preliminary data.</text>
</comment>
<reference evidence="7 8" key="1">
    <citation type="journal article" date="2019" name="Nat. Plants">
        <title>Stout camphor tree genome fills gaps in understanding of flowering plant genome evolution.</title>
        <authorList>
            <person name="Chaw S.M."/>
            <person name="Liu Y.C."/>
            <person name="Wu Y.W."/>
            <person name="Wang H.Y."/>
            <person name="Lin C.I."/>
            <person name="Wu C.S."/>
            <person name="Ke H.M."/>
            <person name="Chang L.Y."/>
            <person name="Hsu C.Y."/>
            <person name="Yang H.T."/>
            <person name="Sudianto E."/>
            <person name="Hsu M.H."/>
            <person name="Wu K.P."/>
            <person name="Wang L.N."/>
            <person name="Leebens-Mack J.H."/>
            <person name="Tsai I.J."/>
        </authorList>
    </citation>
    <scope>NUCLEOTIDE SEQUENCE [LARGE SCALE GENOMIC DNA]</scope>
    <source>
        <strain evidence="8">cv. Chaw 1501</strain>
        <tissue evidence="7">Young leaves</tissue>
    </source>
</reference>
<comment type="function">
    <text evidence="4">May be involved in cooperative interactions with calmodulins or calmodulin-like proteins. Recruits calmodulin proteins to microtubules, thus being a potential scaffold in cellular signaling and trafficking. May associate with nucleic acids and regulate gene expression at the transcriptional or post-transcriptional level.</text>
</comment>
<organism evidence="7 8">
    <name type="scientific">Cinnamomum micranthum f. kanehirae</name>
    <dbReference type="NCBI Taxonomy" id="337451"/>
    <lineage>
        <taxon>Eukaryota</taxon>
        <taxon>Viridiplantae</taxon>
        <taxon>Streptophyta</taxon>
        <taxon>Embryophyta</taxon>
        <taxon>Tracheophyta</taxon>
        <taxon>Spermatophyta</taxon>
        <taxon>Magnoliopsida</taxon>
        <taxon>Magnoliidae</taxon>
        <taxon>Laurales</taxon>
        <taxon>Lauraceae</taxon>
        <taxon>Cinnamomum</taxon>
    </lineage>
</organism>
<gene>
    <name evidence="7" type="ORF">CKAN_01842500</name>
</gene>
<dbReference type="SMART" id="SM00015">
    <property type="entry name" value="IQ"/>
    <property type="match status" value="2"/>
</dbReference>
<comment type="similarity">
    <text evidence="2">Belongs to the IQD family.</text>
</comment>
<evidence type="ECO:0000256" key="1">
    <source>
        <dbReference type="ARBA" id="ARBA00022860"/>
    </source>
</evidence>
<dbReference type="PROSITE" id="PS50096">
    <property type="entry name" value="IQ"/>
    <property type="match status" value="2"/>
</dbReference>
<dbReference type="InterPro" id="IPR000048">
    <property type="entry name" value="IQ_motif_EF-hand-BS"/>
</dbReference>
<sequence length="446" mass="49399">MGKTARWFRGLLGRKTAAESDSKLPKEKKGWRFLRSLHNRRKLVAGDVDGEKSGGRKHAIPPAEASAAASIVIGGTRPAAYCRRRRRREDLAAVKIQALFRGYLAKRALRALKGLVKLQALVRGYIVRKQTLDTLQCMHTLVRVQARALADRTHGFHSNQLLNNRGLQHLPAVSQVHLYQPSSSLQWMGTATPEKCGWDRCETLKLNSQIACPPGRKLTSLTRSASKFDRKDVTDLEKVRKSGDLLDGWMDEWSCNHHKTSIKGSAADDQKGKIPEADPRKPLSHSKHTNINLTLPNSPSKDSTAQTSTILSLSSVEMQCKEDHSAYETANNSPHLFSASSKAAGSGKKRGPFTPSKSDCSRSFFSLYSNYPNYMVETESSRAKVRSQSAPKQRPELNKCSSAKRFSVHGCEDLLVAGHSQLSQISPSLRVKFRSKGYPGSGQLDR</sequence>
<dbReference type="AlphaFoldDB" id="A0A443PF40"/>
<keyword evidence="8" id="KW-1185">Reference proteome</keyword>
<dbReference type="Proteomes" id="UP000283530">
    <property type="component" value="Unassembled WGS sequence"/>
</dbReference>
<dbReference type="InterPro" id="IPR027417">
    <property type="entry name" value="P-loop_NTPase"/>
</dbReference>
<feature type="compositionally biased region" description="Basic and acidic residues" evidence="5">
    <location>
        <begin position="266"/>
        <end position="281"/>
    </location>
</feature>
<evidence type="ECO:0000256" key="3">
    <source>
        <dbReference type="ARBA" id="ARBA00024378"/>
    </source>
</evidence>
<feature type="domain" description="DUF4005" evidence="6">
    <location>
        <begin position="323"/>
        <end position="409"/>
    </location>
</feature>
<dbReference type="PANTHER" id="PTHR32295:SF11">
    <property type="entry name" value="PROTEIN IQ-DOMAIN 22"/>
    <property type="match status" value="1"/>
</dbReference>
<dbReference type="CDD" id="cd23767">
    <property type="entry name" value="IQCD"/>
    <property type="match status" value="1"/>
</dbReference>
<dbReference type="Pfam" id="PF13178">
    <property type="entry name" value="DUF4005"/>
    <property type="match status" value="1"/>
</dbReference>
<feature type="region of interest" description="Disordered" evidence="5">
    <location>
        <begin position="338"/>
        <end position="358"/>
    </location>
</feature>
<dbReference type="Pfam" id="PF00612">
    <property type="entry name" value="IQ"/>
    <property type="match status" value="2"/>
</dbReference>
<dbReference type="OrthoDB" id="1686972at2759"/>
<evidence type="ECO:0000313" key="7">
    <source>
        <dbReference type="EMBL" id="RWR89371.1"/>
    </source>
</evidence>
<dbReference type="GO" id="GO:0005516">
    <property type="term" value="F:calmodulin binding"/>
    <property type="evidence" value="ECO:0007669"/>
    <property type="project" value="UniProtKB-KW"/>
</dbReference>
<dbReference type="Gene3D" id="1.20.5.190">
    <property type="match status" value="1"/>
</dbReference>
<keyword evidence="1" id="KW-0112">Calmodulin-binding</keyword>
<name>A0A443PF40_9MAGN</name>
<accession>A0A443PF40</accession>
<comment type="subunit">
    <text evidence="3">Binds to multiple calmodulin (CaM) in the presence of Ca(2+) and CaM-like proteins.</text>
</comment>
<dbReference type="EMBL" id="QPKB01000007">
    <property type="protein sequence ID" value="RWR89371.1"/>
    <property type="molecule type" value="Genomic_DNA"/>
</dbReference>
<evidence type="ECO:0000313" key="8">
    <source>
        <dbReference type="Proteomes" id="UP000283530"/>
    </source>
</evidence>
<feature type="compositionally biased region" description="Polar residues" evidence="5">
    <location>
        <begin position="289"/>
        <end position="308"/>
    </location>
</feature>
<dbReference type="PANTHER" id="PTHR32295">
    <property type="entry name" value="IQ-DOMAIN 5-RELATED"/>
    <property type="match status" value="1"/>
</dbReference>
<evidence type="ECO:0000256" key="5">
    <source>
        <dbReference type="SAM" id="MobiDB-lite"/>
    </source>
</evidence>
<feature type="region of interest" description="Disordered" evidence="5">
    <location>
        <begin position="261"/>
        <end position="308"/>
    </location>
</feature>
<dbReference type="SUPFAM" id="SSF52540">
    <property type="entry name" value="P-loop containing nucleoside triphosphate hydrolases"/>
    <property type="match status" value="1"/>
</dbReference>
<evidence type="ECO:0000256" key="4">
    <source>
        <dbReference type="ARBA" id="ARBA00045534"/>
    </source>
</evidence>
<dbReference type="InterPro" id="IPR025064">
    <property type="entry name" value="DUF4005"/>
</dbReference>
<protein>
    <submittedName>
        <fullName evidence="7">Protein IQ-DOMAIN 1-like protein</fullName>
    </submittedName>
</protein>
<evidence type="ECO:0000256" key="2">
    <source>
        <dbReference type="ARBA" id="ARBA00024341"/>
    </source>
</evidence>
<proteinExistence type="inferred from homology"/>